<evidence type="ECO:0000313" key="1">
    <source>
        <dbReference type="EMBL" id="JAH91657.1"/>
    </source>
</evidence>
<name>A0A0E9WMR0_ANGAN</name>
<sequence>MSRQTTNRQLQCKMWTKRRFIYSLKLSKSNKNKRLCLCNTQWASFTKLFLNYYMRIF</sequence>
<reference evidence="1" key="2">
    <citation type="journal article" date="2015" name="Fish Shellfish Immunol.">
        <title>Early steps in the European eel (Anguilla anguilla)-Vibrio vulnificus interaction in the gills: Role of the RtxA13 toxin.</title>
        <authorList>
            <person name="Callol A."/>
            <person name="Pajuelo D."/>
            <person name="Ebbesson L."/>
            <person name="Teles M."/>
            <person name="MacKenzie S."/>
            <person name="Amaro C."/>
        </authorList>
    </citation>
    <scope>NUCLEOTIDE SEQUENCE</scope>
</reference>
<proteinExistence type="predicted"/>
<organism evidence="1">
    <name type="scientific">Anguilla anguilla</name>
    <name type="common">European freshwater eel</name>
    <name type="synonym">Muraena anguilla</name>
    <dbReference type="NCBI Taxonomy" id="7936"/>
    <lineage>
        <taxon>Eukaryota</taxon>
        <taxon>Metazoa</taxon>
        <taxon>Chordata</taxon>
        <taxon>Craniata</taxon>
        <taxon>Vertebrata</taxon>
        <taxon>Euteleostomi</taxon>
        <taxon>Actinopterygii</taxon>
        <taxon>Neopterygii</taxon>
        <taxon>Teleostei</taxon>
        <taxon>Anguilliformes</taxon>
        <taxon>Anguillidae</taxon>
        <taxon>Anguilla</taxon>
    </lineage>
</organism>
<dbReference type="AlphaFoldDB" id="A0A0E9WMR0"/>
<protein>
    <submittedName>
        <fullName evidence="1">Uncharacterized protein</fullName>
    </submittedName>
</protein>
<reference evidence="1" key="1">
    <citation type="submission" date="2014-11" db="EMBL/GenBank/DDBJ databases">
        <authorList>
            <person name="Amaro Gonzalez C."/>
        </authorList>
    </citation>
    <scope>NUCLEOTIDE SEQUENCE</scope>
</reference>
<accession>A0A0E9WMR0</accession>
<dbReference type="EMBL" id="GBXM01016920">
    <property type="protein sequence ID" value="JAH91657.1"/>
    <property type="molecule type" value="Transcribed_RNA"/>
</dbReference>